<evidence type="ECO:0008006" key="5">
    <source>
        <dbReference type="Google" id="ProtNLM"/>
    </source>
</evidence>
<sequence length="84" mass="9078">MHELTGVYTLDALAGLERDAFEWHLLRCGGCASEVADLHTAVALFATSAACPPPPRLWDCIASSIAADGDERTPEHSARSRRNE</sequence>
<dbReference type="InterPro" id="IPR041916">
    <property type="entry name" value="Anti_sigma_zinc_sf"/>
</dbReference>
<gene>
    <name evidence="3" type="ORF">NWFMUON74_36620</name>
</gene>
<protein>
    <recommendedName>
        <fullName evidence="5">Zinc-finger domain-containing protein</fullName>
    </recommendedName>
</protein>
<evidence type="ECO:0000256" key="2">
    <source>
        <dbReference type="ARBA" id="ARBA00023163"/>
    </source>
</evidence>
<keyword evidence="4" id="KW-1185">Reference proteome</keyword>
<proteinExistence type="predicted"/>
<evidence type="ECO:0000313" key="4">
    <source>
        <dbReference type="Proteomes" id="UP000516173"/>
    </source>
</evidence>
<dbReference type="AlphaFoldDB" id="A0A7G1KLG6"/>
<keyword evidence="2" id="KW-0804">Transcription</keyword>
<accession>A0A7G1KLG6</accession>
<organism evidence="3 4">
    <name type="scientific">Nocardia wallacei</name>
    <dbReference type="NCBI Taxonomy" id="480035"/>
    <lineage>
        <taxon>Bacteria</taxon>
        <taxon>Bacillati</taxon>
        <taxon>Actinomycetota</taxon>
        <taxon>Actinomycetes</taxon>
        <taxon>Mycobacteriales</taxon>
        <taxon>Nocardiaceae</taxon>
        <taxon>Nocardia</taxon>
    </lineage>
</organism>
<evidence type="ECO:0000256" key="1">
    <source>
        <dbReference type="ARBA" id="ARBA00023015"/>
    </source>
</evidence>
<dbReference type="Gene3D" id="1.10.10.1320">
    <property type="entry name" value="Anti-sigma factor, zinc-finger domain"/>
    <property type="match status" value="1"/>
</dbReference>
<reference evidence="3 4" key="1">
    <citation type="submission" date="2020-08" db="EMBL/GenBank/DDBJ databases">
        <title>Genome Sequencing of Nocardia wallacei strain FMUON74 and assembly.</title>
        <authorList>
            <person name="Toyokawa M."/>
            <person name="Uesaka K."/>
        </authorList>
    </citation>
    <scope>NUCLEOTIDE SEQUENCE [LARGE SCALE GENOMIC DNA]</scope>
    <source>
        <strain evidence="3 4">FMUON74</strain>
    </source>
</reference>
<dbReference type="KEGG" id="nwl:NWFMUON74_36620"/>
<dbReference type="Proteomes" id="UP000516173">
    <property type="component" value="Chromosome"/>
</dbReference>
<evidence type="ECO:0000313" key="3">
    <source>
        <dbReference type="EMBL" id="BCK55890.1"/>
    </source>
</evidence>
<keyword evidence="1" id="KW-0805">Transcription regulation</keyword>
<dbReference type="EMBL" id="AP023396">
    <property type="protein sequence ID" value="BCK55890.1"/>
    <property type="molecule type" value="Genomic_DNA"/>
</dbReference>
<name>A0A7G1KLG6_9NOCA</name>